<feature type="region of interest" description="Disordered" evidence="3">
    <location>
        <begin position="498"/>
        <end position="631"/>
    </location>
</feature>
<dbReference type="PROSITE" id="PS50158">
    <property type="entry name" value="ZF_CCHC"/>
    <property type="match status" value="1"/>
</dbReference>
<keyword evidence="2" id="KW-0175">Coiled coil</keyword>
<dbReference type="InterPro" id="IPR036875">
    <property type="entry name" value="Znf_CCHC_sf"/>
</dbReference>
<organism evidence="5">
    <name type="scientific">Rhipicephalus pulchellus</name>
    <name type="common">Yellow backed tick</name>
    <name type="synonym">Dermacentor pulchellus</name>
    <dbReference type="NCBI Taxonomy" id="72859"/>
    <lineage>
        <taxon>Eukaryota</taxon>
        <taxon>Metazoa</taxon>
        <taxon>Ecdysozoa</taxon>
        <taxon>Arthropoda</taxon>
        <taxon>Chelicerata</taxon>
        <taxon>Arachnida</taxon>
        <taxon>Acari</taxon>
        <taxon>Parasitiformes</taxon>
        <taxon>Ixodida</taxon>
        <taxon>Ixodoidea</taxon>
        <taxon>Ixodidae</taxon>
        <taxon>Rhipicephalinae</taxon>
        <taxon>Rhipicephalus</taxon>
        <taxon>Rhipicephalus</taxon>
    </lineage>
</organism>
<keyword evidence="1" id="KW-0479">Metal-binding</keyword>
<feature type="compositionally biased region" description="Basic residues" evidence="3">
    <location>
        <begin position="621"/>
        <end position="631"/>
    </location>
</feature>
<keyword evidence="1" id="KW-0862">Zinc</keyword>
<dbReference type="AlphaFoldDB" id="L7LYC0"/>
<feature type="coiled-coil region" evidence="2">
    <location>
        <begin position="39"/>
        <end position="88"/>
    </location>
</feature>
<dbReference type="PANTHER" id="PTHR46888">
    <property type="entry name" value="ZINC KNUCKLE DOMAINCONTAINING PROTEIN-RELATED"/>
    <property type="match status" value="1"/>
</dbReference>
<evidence type="ECO:0000313" key="5">
    <source>
        <dbReference type="EMBL" id="JAA55864.1"/>
    </source>
</evidence>
<feature type="compositionally biased region" description="Basic residues" evidence="3">
    <location>
        <begin position="590"/>
        <end position="605"/>
    </location>
</feature>
<dbReference type="SUPFAM" id="SSF47353">
    <property type="entry name" value="Retrovirus capsid dimerization domain-like"/>
    <property type="match status" value="1"/>
</dbReference>
<protein>
    <recommendedName>
        <fullName evidence="4">CCHC-type domain-containing protein</fullName>
    </recommendedName>
</protein>
<name>L7LYC0_RHIPC</name>
<evidence type="ECO:0000256" key="3">
    <source>
        <dbReference type="SAM" id="MobiDB-lite"/>
    </source>
</evidence>
<keyword evidence="1" id="KW-0863">Zinc-finger</keyword>
<dbReference type="PANTHER" id="PTHR46888:SF1">
    <property type="entry name" value="RIBONUCLEASE H"/>
    <property type="match status" value="1"/>
</dbReference>
<dbReference type="Gene3D" id="1.10.4020.10">
    <property type="entry name" value="DNA breaking-rejoining enzymes"/>
    <property type="match status" value="1"/>
</dbReference>
<reference evidence="5" key="2">
    <citation type="journal article" date="2015" name="J. Proteomics">
        <title>Sexual differences in the sialomes of the zebra tick, Rhipicephalus pulchellus.</title>
        <authorList>
            <person name="Tan A.W."/>
            <person name="Francischetti I.M."/>
            <person name="Slovak M."/>
            <person name="Kini R.M."/>
            <person name="Ribeiro J.M."/>
        </authorList>
    </citation>
    <scope>NUCLEOTIDE SEQUENCE</scope>
    <source>
        <tissue evidence="5">Salivary gland</tissue>
    </source>
</reference>
<feature type="domain" description="CCHC-type" evidence="4">
    <location>
        <begin position="310"/>
        <end position="324"/>
    </location>
</feature>
<evidence type="ECO:0000256" key="2">
    <source>
        <dbReference type="SAM" id="Coils"/>
    </source>
</evidence>
<feature type="compositionally biased region" description="Polar residues" evidence="3">
    <location>
        <begin position="506"/>
        <end position="517"/>
    </location>
</feature>
<dbReference type="GO" id="GO:0003676">
    <property type="term" value="F:nucleic acid binding"/>
    <property type="evidence" value="ECO:0007669"/>
    <property type="project" value="InterPro"/>
</dbReference>
<proteinExistence type="evidence at transcript level"/>
<dbReference type="Gene3D" id="4.10.60.10">
    <property type="entry name" value="Zinc finger, CCHC-type"/>
    <property type="match status" value="1"/>
</dbReference>
<dbReference type="SUPFAM" id="SSF57756">
    <property type="entry name" value="Retrovirus zinc finger-like domains"/>
    <property type="match status" value="1"/>
</dbReference>
<accession>L7LYC0</accession>
<evidence type="ECO:0000256" key="1">
    <source>
        <dbReference type="PROSITE-ProRule" id="PRU00047"/>
    </source>
</evidence>
<dbReference type="InterPro" id="IPR001878">
    <property type="entry name" value="Znf_CCHC"/>
</dbReference>
<dbReference type="SMART" id="SM00343">
    <property type="entry name" value="ZnF_C2HC"/>
    <property type="match status" value="1"/>
</dbReference>
<evidence type="ECO:0000259" key="4">
    <source>
        <dbReference type="PROSITE" id="PS50158"/>
    </source>
</evidence>
<sequence length="631" mass="71368">MDNDNVVSIGKELGLKDAELRAWVEQERVRLRDERAEERSALKEELALKQQLIEQERAAAREKAEQQQKLLEQEMKVLELKLRLQECAATAQATENSTSSNASASQNVCSPHKLIPPFNEARDDLDAYLQRFERVALCQEWPREKWALSLSLCMTGEALTVIGRMDPTAVLDYDTLKSALLQRFHYTAEGYREKFRAAKPEDKETGMQYAARLAGYFDHWLELAKVDKSFSALRDLIIAEQFVKGCSPALRVFLKERNRRTIQELSQAADNFVEAQSLLNLGRERPEKEVTQGSGLRADQMKKAPRGDNRCFLCGKEGHRAAECWSRKKASSPVHGHDSEQYSAGRGERSEASCLVSLERTKAKPAENQEYVILKDGEKVPIVSTIVSRGHSEDMPVAKGFLENCPVTVLRDTGCDTVVVRQVLVPKKKLTGTYRPVLLLDGTVRQLPEAMVFLDTPFFRGKVRAQCMQDSLYDVVIGNIKGAVPLNTLKMPNDISKAKQKRPSGASIQDMESTTLGTPAVGRGKRQHQPTVRRVPNQPRFQRGYFQQRNTGRRIRFRPGSPTPDSGGIDNFRAQMDQSPSLPQPSRFKSSTRRHVTKIYQRRIRTPTERDFMEHSASSALHKRGARKSYQ</sequence>
<dbReference type="InterPro" id="IPR038269">
    <property type="entry name" value="SCAN_sf"/>
</dbReference>
<dbReference type="EMBL" id="GACK01009170">
    <property type="protein sequence ID" value="JAA55864.1"/>
    <property type="molecule type" value="mRNA"/>
</dbReference>
<dbReference type="GO" id="GO:0008270">
    <property type="term" value="F:zinc ion binding"/>
    <property type="evidence" value="ECO:0007669"/>
    <property type="project" value="UniProtKB-KW"/>
</dbReference>
<reference evidence="5" key="1">
    <citation type="submission" date="2012-11" db="EMBL/GenBank/DDBJ databases">
        <authorList>
            <person name="Lucero-Rivera Y.E."/>
            <person name="Tovar-Ramirez D."/>
        </authorList>
    </citation>
    <scope>NUCLEOTIDE SEQUENCE</scope>
    <source>
        <tissue evidence="5">Salivary gland</tissue>
    </source>
</reference>